<accession>A0AAE0FIV9</accession>
<feature type="transmembrane region" description="Helical" evidence="1">
    <location>
        <begin position="43"/>
        <end position="64"/>
    </location>
</feature>
<evidence type="ECO:0000313" key="3">
    <source>
        <dbReference type="Proteomes" id="UP001190700"/>
    </source>
</evidence>
<keyword evidence="1" id="KW-0472">Membrane</keyword>
<keyword evidence="3" id="KW-1185">Reference proteome</keyword>
<comment type="caution">
    <text evidence="2">The sequence shown here is derived from an EMBL/GenBank/DDBJ whole genome shotgun (WGS) entry which is preliminary data.</text>
</comment>
<dbReference type="EMBL" id="LGRX02018427">
    <property type="protein sequence ID" value="KAK3259851.1"/>
    <property type="molecule type" value="Genomic_DNA"/>
</dbReference>
<keyword evidence="1" id="KW-1133">Transmembrane helix</keyword>
<name>A0AAE0FIV9_9CHLO</name>
<organism evidence="2 3">
    <name type="scientific">Cymbomonas tetramitiformis</name>
    <dbReference type="NCBI Taxonomy" id="36881"/>
    <lineage>
        <taxon>Eukaryota</taxon>
        <taxon>Viridiplantae</taxon>
        <taxon>Chlorophyta</taxon>
        <taxon>Pyramimonadophyceae</taxon>
        <taxon>Pyramimonadales</taxon>
        <taxon>Pyramimonadaceae</taxon>
        <taxon>Cymbomonas</taxon>
    </lineage>
</organism>
<evidence type="ECO:0000256" key="1">
    <source>
        <dbReference type="SAM" id="Phobius"/>
    </source>
</evidence>
<sequence>MDPEGGVVIVKGYSRFERLWYFKVKPKLVFSLDKQLVIADHRLAIVNFFLTICVVVYLCISLLARASFLTVEAPKLLLSSYTSSGQVEEAQTNMWGLLQTEEGNVSSNFCVPNSDYDYYYNADTQYIYDGCLALDPFLLASKGKHTDSWFNTLRVPAVTLGLYDWGEWDDPLALSVVCGVTLWPCQG</sequence>
<protein>
    <submittedName>
        <fullName evidence="2">Uncharacterized protein</fullName>
    </submittedName>
</protein>
<feature type="non-terminal residue" evidence="2">
    <location>
        <position position="187"/>
    </location>
</feature>
<proteinExistence type="predicted"/>
<reference evidence="2 3" key="1">
    <citation type="journal article" date="2015" name="Genome Biol. Evol.">
        <title>Comparative Genomics of a Bacterivorous Green Alga Reveals Evolutionary Causalities and Consequences of Phago-Mixotrophic Mode of Nutrition.</title>
        <authorList>
            <person name="Burns J.A."/>
            <person name="Paasch A."/>
            <person name="Narechania A."/>
            <person name="Kim E."/>
        </authorList>
    </citation>
    <scope>NUCLEOTIDE SEQUENCE [LARGE SCALE GENOMIC DNA]</scope>
    <source>
        <strain evidence="2 3">PLY_AMNH</strain>
    </source>
</reference>
<dbReference type="AlphaFoldDB" id="A0AAE0FIV9"/>
<keyword evidence="1" id="KW-0812">Transmembrane</keyword>
<dbReference type="Proteomes" id="UP001190700">
    <property type="component" value="Unassembled WGS sequence"/>
</dbReference>
<gene>
    <name evidence="2" type="ORF">CYMTET_31167</name>
</gene>
<evidence type="ECO:0000313" key="2">
    <source>
        <dbReference type="EMBL" id="KAK3259851.1"/>
    </source>
</evidence>